<accession>A0A6P2CAB9</accession>
<dbReference type="InterPro" id="IPR009039">
    <property type="entry name" value="EAR"/>
</dbReference>
<dbReference type="GO" id="GO:0007165">
    <property type="term" value="P:signal transduction"/>
    <property type="evidence" value="ECO:0007669"/>
    <property type="project" value="TreeGrafter"/>
</dbReference>
<feature type="compositionally biased region" description="Gly residues" evidence="3">
    <location>
        <begin position="155"/>
        <end position="168"/>
    </location>
</feature>
<dbReference type="PROSITE" id="PS50912">
    <property type="entry name" value="EAR"/>
    <property type="match status" value="4"/>
</dbReference>
<proteinExistence type="predicted"/>
<dbReference type="PANTHER" id="PTHR15261">
    <property type="entry name" value="THROMBOSPONDIN-TYPE LAMININ G DOMAIN AND EAR REPEAT-CONTAINING"/>
    <property type="match status" value="1"/>
</dbReference>
<sequence>MPVTLTEVQRIPASGARAVEPVRVGGRDLLAIPQLAKDVPDGPPGMNGGDSDTELLLLHRSGGRFDPSATLPAPGGEDAEFFTIGSRSFLAVASIRTGAGPYEFATTSTIFEWRYDRFVPFQEVPTYAAKQWRHWRIGGRHFLGLAQGVALPPGHAGGQAGGHAGGQAGHQQDENRDSVVYEWDGSTFAEFQHIPSRWAYNWHAFEAGGEFFVAHAEHAGPSVLYRWDGALLQPYQVLAEQSGRAFASFADNGESYLAAACIAAPTRLLRWDGARFAEAQVLDGLGARELAVVRCGGRTLLVRINFILGTPADPQPELDSQVYEWDGGKLHEVATFPTCGGTDVAVLGGSEPDTVELVVTNSLTPELRFSAETVRYELSAGAR</sequence>
<evidence type="ECO:0000256" key="3">
    <source>
        <dbReference type="SAM" id="MobiDB-lite"/>
    </source>
</evidence>
<evidence type="ECO:0000256" key="1">
    <source>
        <dbReference type="ARBA" id="ARBA00022729"/>
    </source>
</evidence>
<protein>
    <recommendedName>
        <fullName evidence="6">EPTP domain-containing protein</fullName>
    </recommendedName>
</protein>
<name>A0A6P2CAB9_9ACTN</name>
<gene>
    <name evidence="4" type="ORF">EAS64_05870</name>
</gene>
<dbReference type="EMBL" id="RPFW01000001">
    <property type="protein sequence ID" value="TVZ06871.1"/>
    <property type="molecule type" value="Genomic_DNA"/>
</dbReference>
<evidence type="ECO:0000313" key="5">
    <source>
        <dbReference type="Proteomes" id="UP000460272"/>
    </source>
</evidence>
<dbReference type="SUPFAM" id="SSF51004">
    <property type="entry name" value="C-terminal (heme d1) domain of cytochrome cd1-nitrite reductase"/>
    <property type="match status" value="1"/>
</dbReference>
<evidence type="ECO:0008006" key="6">
    <source>
        <dbReference type="Google" id="ProtNLM"/>
    </source>
</evidence>
<organism evidence="4 5">
    <name type="scientific">Trebonia kvetii</name>
    <dbReference type="NCBI Taxonomy" id="2480626"/>
    <lineage>
        <taxon>Bacteria</taxon>
        <taxon>Bacillati</taxon>
        <taxon>Actinomycetota</taxon>
        <taxon>Actinomycetes</taxon>
        <taxon>Streptosporangiales</taxon>
        <taxon>Treboniaceae</taxon>
        <taxon>Trebonia</taxon>
    </lineage>
</organism>
<dbReference type="Proteomes" id="UP000460272">
    <property type="component" value="Unassembled WGS sequence"/>
</dbReference>
<dbReference type="Pfam" id="PF03736">
    <property type="entry name" value="EPTP"/>
    <property type="match status" value="3"/>
</dbReference>
<dbReference type="AlphaFoldDB" id="A0A6P2CAB9"/>
<dbReference type="OrthoDB" id="8437637at2"/>
<comment type="caution">
    <text evidence="4">The sequence shown here is derived from an EMBL/GenBank/DDBJ whole genome shotgun (WGS) entry which is preliminary data.</text>
</comment>
<dbReference type="InterPro" id="IPR005492">
    <property type="entry name" value="EPTP"/>
</dbReference>
<evidence type="ECO:0000256" key="2">
    <source>
        <dbReference type="ARBA" id="ARBA00022737"/>
    </source>
</evidence>
<keyword evidence="1" id="KW-0732">Signal</keyword>
<keyword evidence="2" id="KW-0677">Repeat</keyword>
<dbReference type="PANTHER" id="PTHR15261:SF4">
    <property type="entry name" value="THROMBOSPONDIN-TYPE LAMININ G DOMAIN AND EAR REPEAT-CONTAINING PROTEIN"/>
    <property type="match status" value="1"/>
</dbReference>
<evidence type="ECO:0000313" key="4">
    <source>
        <dbReference type="EMBL" id="TVZ06871.1"/>
    </source>
</evidence>
<dbReference type="RefSeq" id="WP_145851627.1">
    <property type="nucleotide sequence ID" value="NZ_RPFW01000001.1"/>
</dbReference>
<dbReference type="InterPro" id="IPR011048">
    <property type="entry name" value="Haem_d1_sf"/>
</dbReference>
<reference evidence="4 5" key="1">
    <citation type="submission" date="2018-11" db="EMBL/GenBank/DDBJ databases">
        <title>Trebonia kvetii gen.nov., sp.nov., a novel acidophilic actinobacterium, and proposal of the new actinobacterial family Treboniaceae fam. nov.</title>
        <authorList>
            <person name="Rapoport D."/>
            <person name="Sagova-Mareckova M."/>
            <person name="Sedlacek I."/>
            <person name="Provaznik J."/>
            <person name="Kralova S."/>
            <person name="Pavlinic D."/>
            <person name="Benes V."/>
            <person name="Kopecky J."/>
        </authorList>
    </citation>
    <scope>NUCLEOTIDE SEQUENCE [LARGE SCALE GENOMIC DNA]</scope>
    <source>
        <strain evidence="4 5">15Tr583</strain>
    </source>
</reference>
<keyword evidence="5" id="KW-1185">Reference proteome</keyword>
<feature type="region of interest" description="Disordered" evidence="3">
    <location>
        <begin position="154"/>
        <end position="174"/>
    </location>
</feature>